<dbReference type="InterPro" id="IPR001647">
    <property type="entry name" value="HTH_TetR"/>
</dbReference>
<dbReference type="PROSITE" id="PS50977">
    <property type="entry name" value="HTH_TETR_2"/>
    <property type="match status" value="1"/>
</dbReference>
<evidence type="ECO:0000256" key="2">
    <source>
        <dbReference type="ARBA" id="ARBA00023125"/>
    </source>
</evidence>
<keyword evidence="3" id="KW-0804">Transcription</keyword>
<dbReference type="PANTHER" id="PTHR30055">
    <property type="entry name" value="HTH-TYPE TRANSCRIPTIONAL REGULATOR RUTR"/>
    <property type="match status" value="1"/>
</dbReference>
<evidence type="ECO:0000259" key="6">
    <source>
        <dbReference type="PROSITE" id="PS50977"/>
    </source>
</evidence>
<dbReference type="SUPFAM" id="SSF46689">
    <property type="entry name" value="Homeodomain-like"/>
    <property type="match status" value="1"/>
</dbReference>
<feature type="domain" description="HTH tetR-type" evidence="6">
    <location>
        <begin position="25"/>
        <end position="86"/>
    </location>
</feature>
<feature type="DNA-binding region" description="H-T-H motif" evidence="4">
    <location>
        <begin position="49"/>
        <end position="68"/>
    </location>
</feature>
<keyword evidence="1" id="KW-0805">Transcription regulation</keyword>
<dbReference type="GO" id="GO:0000976">
    <property type="term" value="F:transcription cis-regulatory region binding"/>
    <property type="evidence" value="ECO:0007669"/>
    <property type="project" value="TreeGrafter"/>
</dbReference>
<gene>
    <name evidence="7" type="ORF">ABII15_02345</name>
</gene>
<dbReference type="Pfam" id="PF00440">
    <property type="entry name" value="TetR_N"/>
    <property type="match status" value="1"/>
</dbReference>
<dbReference type="InterPro" id="IPR009057">
    <property type="entry name" value="Homeodomain-like_sf"/>
</dbReference>
<dbReference type="InterPro" id="IPR050109">
    <property type="entry name" value="HTH-type_TetR-like_transc_reg"/>
</dbReference>
<sequence>MSPQHSNSISDRESETGKRRTGRPAFPRELVLAAADGLFAEASAPKAVTMDDIAAAAGVGKGTLFRAFGSRDGLLDALFLARAAPLRTELDREGSRVGPSVPPLQRVLAVLDELALFKLNNQHLAAAREQPGTRFLRSPHYVWTHETLAELIRAIGPEAAASADYRAHILLGALRVDLIDELLAAGRSPDAIRADLDALARSVLPPATDR</sequence>
<feature type="region of interest" description="Disordered" evidence="5">
    <location>
        <begin position="1"/>
        <end position="25"/>
    </location>
</feature>
<name>A0AAU8IL96_9ACTN</name>
<dbReference type="AlphaFoldDB" id="A0AAU8IL96"/>
<accession>A0AAU8IL96</accession>
<dbReference type="EMBL" id="CP159534">
    <property type="protein sequence ID" value="XCJ68871.1"/>
    <property type="molecule type" value="Genomic_DNA"/>
</dbReference>
<dbReference type="PANTHER" id="PTHR30055:SF234">
    <property type="entry name" value="HTH-TYPE TRANSCRIPTIONAL REGULATOR BETI"/>
    <property type="match status" value="1"/>
</dbReference>
<evidence type="ECO:0000256" key="3">
    <source>
        <dbReference type="ARBA" id="ARBA00023163"/>
    </source>
</evidence>
<evidence type="ECO:0000256" key="5">
    <source>
        <dbReference type="SAM" id="MobiDB-lite"/>
    </source>
</evidence>
<evidence type="ECO:0000256" key="4">
    <source>
        <dbReference type="PROSITE-ProRule" id="PRU00335"/>
    </source>
</evidence>
<keyword evidence="2 4" id="KW-0238">DNA-binding</keyword>
<dbReference type="GO" id="GO:0003700">
    <property type="term" value="F:DNA-binding transcription factor activity"/>
    <property type="evidence" value="ECO:0007669"/>
    <property type="project" value="TreeGrafter"/>
</dbReference>
<evidence type="ECO:0000256" key="1">
    <source>
        <dbReference type="ARBA" id="ARBA00023015"/>
    </source>
</evidence>
<protein>
    <submittedName>
        <fullName evidence="7">Helix-turn-helix domain-containing protein</fullName>
    </submittedName>
</protein>
<proteinExistence type="predicted"/>
<dbReference type="Gene3D" id="1.10.357.10">
    <property type="entry name" value="Tetracycline Repressor, domain 2"/>
    <property type="match status" value="1"/>
</dbReference>
<reference evidence="7" key="1">
    <citation type="submission" date="2024-06" db="EMBL/GenBank/DDBJ databases">
        <title>Streptomyces sp. strain HUAS MG91 genome sequences.</title>
        <authorList>
            <person name="Mo P."/>
        </authorList>
    </citation>
    <scope>NUCLEOTIDE SEQUENCE</scope>
    <source>
        <strain evidence="7">HUAS MG91</strain>
    </source>
</reference>
<evidence type="ECO:0000313" key="7">
    <source>
        <dbReference type="EMBL" id="XCJ68871.1"/>
    </source>
</evidence>
<organism evidence="7">
    <name type="scientific">Streptomyces tabacisoli</name>
    <dbReference type="NCBI Taxonomy" id="3156398"/>
    <lineage>
        <taxon>Bacteria</taxon>
        <taxon>Bacillati</taxon>
        <taxon>Actinomycetota</taxon>
        <taxon>Actinomycetes</taxon>
        <taxon>Kitasatosporales</taxon>
        <taxon>Streptomycetaceae</taxon>
        <taxon>Streptomyces</taxon>
    </lineage>
</organism>
<dbReference type="KEGG" id="stac:ABII15_02345"/>
<dbReference type="RefSeq" id="WP_353940553.1">
    <property type="nucleotide sequence ID" value="NZ_CP159534.1"/>
</dbReference>